<evidence type="ECO:0000256" key="2">
    <source>
        <dbReference type="ARBA" id="ARBA00010323"/>
    </source>
</evidence>
<keyword evidence="6 7" id="KW-0472">Membrane</keyword>
<dbReference type="PANTHER" id="PTHR13285:SF18">
    <property type="entry name" value="PROTEIN-CYSTEINE N-PALMITOYLTRANSFERASE RASP"/>
    <property type="match status" value="1"/>
</dbReference>
<keyword evidence="3 7" id="KW-1003">Cell membrane</keyword>
<name>A0A3E1EYX8_9FLAO</name>
<comment type="subcellular location">
    <subcellularLocation>
        <location evidence="1">Cell membrane</location>
        <topology evidence="1">Multi-pass membrane protein</topology>
    </subcellularLocation>
</comment>
<evidence type="ECO:0000313" key="9">
    <source>
        <dbReference type="EMBL" id="RFC54769.1"/>
    </source>
</evidence>
<evidence type="ECO:0000256" key="1">
    <source>
        <dbReference type="ARBA" id="ARBA00004651"/>
    </source>
</evidence>
<accession>A0A3E1EYX8</accession>
<keyword evidence="7" id="KW-0808">Transferase</keyword>
<keyword evidence="4 8" id="KW-0812">Transmembrane</keyword>
<dbReference type="GO" id="GO:0042121">
    <property type="term" value="P:alginic acid biosynthetic process"/>
    <property type="evidence" value="ECO:0007669"/>
    <property type="project" value="InterPro"/>
</dbReference>
<dbReference type="InterPro" id="IPR028362">
    <property type="entry name" value="AlgI"/>
</dbReference>
<evidence type="ECO:0000313" key="10">
    <source>
        <dbReference type="Proteomes" id="UP000257127"/>
    </source>
</evidence>
<dbReference type="PANTHER" id="PTHR13285">
    <property type="entry name" value="ACYLTRANSFERASE"/>
    <property type="match status" value="1"/>
</dbReference>
<evidence type="ECO:0000256" key="7">
    <source>
        <dbReference type="PIRNR" id="PIRNR016636"/>
    </source>
</evidence>
<proteinExistence type="inferred from homology"/>
<evidence type="ECO:0000256" key="4">
    <source>
        <dbReference type="ARBA" id="ARBA00022692"/>
    </source>
</evidence>
<feature type="transmembrane region" description="Helical" evidence="8">
    <location>
        <begin position="330"/>
        <end position="348"/>
    </location>
</feature>
<dbReference type="PIRSF" id="PIRSF016636">
    <property type="entry name" value="AlgI_DltB"/>
    <property type="match status" value="1"/>
</dbReference>
<keyword evidence="7" id="KW-0012">Acyltransferase</keyword>
<keyword evidence="5 8" id="KW-1133">Transmembrane helix</keyword>
<comment type="similarity">
    <text evidence="2 7">Belongs to the membrane-bound acyltransferase family.</text>
</comment>
<dbReference type="GO" id="GO:0016746">
    <property type="term" value="F:acyltransferase activity"/>
    <property type="evidence" value="ECO:0007669"/>
    <property type="project" value="UniProtKB-KW"/>
</dbReference>
<dbReference type="EMBL" id="QURB01000003">
    <property type="protein sequence ID" value="RFC54769.1"/>
    <property type="molecule type" value="Genomic_DNA"/>
</dbReference>
<feature type="transmembrane region" description="Helical" evidence="8">
    <location>
        <begin position="114"/>
        <end position="137"/>
    </location>
</feature>
<comment type="caution">
    <text evidence="9">The sequence shown here is derived from an EMBL/GenBank/DDBJ whole genome shotgun (WGS) entry which is preliminary data.</text>
</comment>
<feature type="transmembrane region" description="Helical" evidence="8">
    <location>
        <begin position="77"/>
        <end position="94"/>
    </location>
</feature>
<feature type="transmembrane region" description="Helical" evidence="8">
    <location>
        <begin position="31"/>
        <end position="57"/>
    </location>
</feature>
<keyword evidence="10" id="KW-1185">Reference proteome</keyword>
<organism evidence="9 10">
    <name type="scientific">Brumimicrobium aurantiacum</name>
    <dbReference type="NCBI Taxonomy" id="1737063"/>
    <lineage>
        <taxon>Bacteria</taxon>
        <taxon>Pseudomonadati</taxon>
        <taxon>Bacteroidota</taxon>
        <taxon>Flavobacteriia</taxon>
        <taxon>Flavobacteriales</taxon>
        <taxon>Crocinitomicaceae</taxon>
        <taxon>Brumimicrobium</taxon>
    </lineage>
</organism>
<feature type="transmembrane region" description="Helical" evidence="8">
    <location>
        <begin position="309"/>
        <end position="324"/>
    </location>
</feature>
<dbReference type="Proteomes" id="UP000257127">
    <property type="component" value="Unassembled WGS sequence"/>
</dbReference>
<dbReference type="PIRSF" id="PIRSF500217">
    <property type="entry name" value="AlgI"/>
    <property type="match status" value="1"/>
</dbReference>
<gene>
    <name evidence="9" type="ORF">DXU93_07225</name>
</gene>
<evidence type="ECO:0000256" key="8">
    <source>
        <dbReference type="SAM" id="Phobius"/>
    </source>
</evidence>
<evidence type="ECO:0000256" key="5">
    <source>
        <dbReference type="ARBA" id="ARBA00022989"/>
    </source>
</evidence>
<evidence type="ECO:0000256" key="3">
    <source>
        <dbReference type="ARBA" id="ARBA00022475"/>
    </source>
</evidence>
<evidence type="ECO:0000256" key="6">
    <source>
        <dbReference type="ARBA" id="ARBA00023136"/>
    </source>
</evidence>
<dbReference type="GO" id="GO:0005886">
    <property type="term" value="C:plasma membrane"/>
    <property type="evidence" value="ECO:0007669"/>
    <property type="project" value="UniProtKB-SubCell"/>
</dbReference>
<protein>
    <submittedName>
        <fullName evidence="9">MBOAT family protein</fullName>
    </submittedName>
</protein>
<sequence>MVFSTTLFLLYFLPVFLIVYSLTTKQWKNLVILVASIFFYSWGAPKFVFVILGSTILDFYIVRQLYISPKIGLRKGLLSISIVMNLGLLAYFKYANFFVENLNSALSSIGVSEVSWTAVVLPIGISFYTFQTLTYAIDVYRKVHPPLQKVTDYLMYIMSFPQMIAGPIVRFSAIEDQITDRKELVDDKLIGFYRFCIGLAKKTLIANVMAEQADLIFESELSELSMSSAWIGMMAYTFQIYFDFSGYSDMAIGLGKMMGFKFPENFNSPYTSKNISEFWRRWHITLGAFMRDYLYIPLGGNRVASKGRLYFNLWIVFLLSGLWHGASWNFVIWGAYHGLFLILDRLFLIQLLNKLGSFLSIIITFIVVMIGWVIFRLEDLSSILIYIHKLFSFDFLPEFTTISSFWFVFILAVFFSFFTIFEQGKKVERFVFFQNQLNITNHFIFTIVAFLLLMCSLVSITSSGFNPFIYFRF</sequence>
<dbReference type="RefSeq" id="WP_116880603.1">
    <property type="nucleotide sequence ID" value="NZ_QURB01000003.1"/>
</dbReference>
<feature type="transmembrane region" description="Helical" evidence="8">
    <location>
        <begin position="355"/>
        <end position="375"/>
    </location>
</feature>
<feature type="transmembrane region" description="Helical" evidence="8">
    <location>
        <begin position="442"/>
        <end position="465"/>
    </location>
</feature>
<dbReference type="InterPro" id="IPR004299">
    <property type="entry name" value="MBOAT_fam"/>
</dbReference>
<dbReference type="Pfam" id="PF03062">
    <property type="entry name" value="MBOAT"/>
    <property type="match status" value="1"/>
</dbReference>
<dbReference type="AlphaFoldDB" id="A0A3E1EYX8"/>
<dbReference type="InterPro" id="IPR051085">
    <property type="entry name" value="MB_O-acyltransferase"/>
</dbReference>
<feature type="transmembrane region" description="Helical" evidence="8">
    <location>
        <begin position="395"/>
        <end position="421"/>
    </location>
</feature>
<dbReference type="InterPro" id="IPR024194">
    <property type="entry name" value="Ac/AlaTfrase_AlgI/DltB"/>
</dbReference>
<dbReference type="OrthoDB" id="9805788at2"/>
<reference evidence="9 10" key="1">
    <citation type="submission" date="2018-08" db="EMBL/GenBank/DDBJ databases">
        <title>The draft genome squence of Brumimicrobium sp. N62.</title>
        <authorList>
            <person name="Du Z.-J."/>
            <person name="Luo H.-R."/>
        </authorList>
    </citation>
    <scope>NUCLEOTIDE SEQUENCE [LARGE SCALE GENOMIC DNA]</scope>
    <source>
        <strain evidence="9 10">N62</strain>
    </source>
</reference>